<protein>
    <submittedName>
        <fullName evidence="1">Oidioi.mRNA.OKI2018_I69.chr2.g4483.t1.cds</fullName>
    </submittedName>
</protein>
<keyword evidence="2" id="KW-1185">Reference proteome</keyword>
<accession>A0ABN7SX77</accession>
<evidence type="ECO:0000313" key="2">
    <source>
        <dbReference type="Proteomes" id="UP001158576"/>
    </source>
</evidence>
<dbReference type="Proteomes" id="UP001158576">
    <property type="component" value="Chromosome 2"/>
</dbReference>
<proteinExistence type="predicted"/>
<sequence length="139" mass="15906">MQKTIEKCSFFMEFALLCPTAPLKKTGLLEQPTSLWFVRGGLIRKYTHRLSQVFLDAIHHIEQKKCTLIPAQLKEIEERNGFEEVLGQIQRQQFLKTNVPKNIVEEMGNFCLQDVRKLLDESSIKTAENAAPGFAVLLT</sequence>
<gene>
    <name evidence="1" type="ORF">OKIOD_LOCUS13248</name>
</gene>
<reference evidence="1 2" key="1">
    <citation type="submission" date="2021-04" db="EMBL/GenBank/DDBJ databases">
        <authorList>
            <person name="Bliznina A."/>
        </authorList>
    </citation>
    <scope>NUCLEOTIDE SEQUENCE [LARGE SCALE GENOMIC DNA]</scope>
</reference>
<name>A0ABN7SX77_OIKDI</name>
<evidence type="ECO:0000313" key="1">
    <source>
        <dbReference type="EMBL" id="CAG5110032.1"/>
    </source>
</evidence>
<organism evidence="1 2">
    <name type="scientific">Oikopleura dioica</name>
    <name type="common">Tunicate</name>
    <dbReference type="NCBI Taxonomy" id="34765"/>
    <lineage>
        <taxon>Eukaryota</taxon>
        <taxon>Metazoa</taxon>
        <taxon>Chordata</taxon>
        <taxon>Tunicata</taxon>
        <taxon>Appendicularia</taxon>
        <taxon>Copelata</taxon>
        <taxon>Oikopleuridae</taxon>
        <taxon>Oikopleura</taxon>
    </lineage>
</organism>
<dbReference type="EMBL" id="OU015567">
    <property type="protein sequence ID" value="CAG5110032.1"/>
    <property type="molecule type" value="Genomic_DNA"/>
</dbReference>